<dbReference type="GO" id="GO:0016787">
    <property type="term" value="F:hydrolase activity"/>
    <property type="evidence" value="ECO:0007669"/>
    <property type="project" value="UniProtKB-ARBA"/>
</dbReference>
<dbReference type="KEGG" id="pmuc:ING2E5A_0864"/>
<gene>
    <name evidence="2" type="ORF">ING2E5A_0864</name>
</gene>
<dbReference type="SMART" id="SM00758">
    <property type="entry name" value="PA14"/>
    <property type="match status" value="1"/>
</dbReference>
<proteinExistence type="predicted"/>
<dbReference type="EMBL" id="LT608328">
    <property type="protein sequence ID" value="SCM56405.1"/>
    <property type="molecule type" value="Genomic_DNA"/>
</dbReference>
<organism evidence="2 3">
    <name type="scientific">Petrimonas mucosa</name>
    <dbReference type="NCBI Taxonomy" id="1642646"/>
    <lineage>
        <taxon>Bacteria</taxon>
        <taxon>Pseudomonadati</taxon>
        <taxon>Bacteroidota</taxon>
        <taxon>Bacteroidia</taxon>
        <taxon>Bacteroidales</taxon>
        <taxon>Dysgonomonadaceae</taxon>
        <taxon>Petrimonas</taxon>
    </lineage>
</organism>
<evidence type="ECO:0000259" key="1">
    <source>
        <dbReference type="PROSITE" id="PS51820"/>
    </source>
</evidence>
<dbReference type="PROSITE" id="PS51257">
    <property type="entry name" value="PROKAR_LIPOPROTEIN"/>
    <property type="match status" value="1"/>
</dbReference>
<keyword evidence="3" id="KW-1185">Reference proteome</keyword>
<dbReference type="Pfam" id="PF01663">
    <property type="entry name" value="Phosphodiest"/>
    <property type="match status" value="1"/>
</dbReference>
<dbReference type="InterPro" id="IPR026876">
    <property type="entry name" value="Fn3_assoc_repeat"/>
</dbReference>
<reference evidence="2 3" key="1">
    <citation type="submission" date="2016-08" db="EMBL/GenBank/DDBJ databases">
        <authorList>
            <person name="Seilhamer J.J."/>
        </authorList>
    </citation>
    <scope>NUCLEOTIDE SEQUENCE [LARGE SCALE GENOMIC DNA]</scope>
    <source>
        <strain evidence="2">ING2-E5A</strain>
    </source>
</reference>
<dbReference type="InterPro" id="IPR002591">
    <property type="entry name" value="Phosphodiest/P_Trfase"/>
</dbReference>
<dbReference type="AlphaFoldDB" id="A0A1G4G5C4"/>
<dbReference type="PANTHER" id="PTHR10151:SF120">
    <property type="entry name" value="BIS(5'-ADENOSYL)-TRIPHOSPHATASE"/>
    <property type="match status" value="1"/>
</dbReference>
<evidence type="ECO:0000313" key="3">
    <source>
        <dbReference type="Proteomes" id="UP000178485"/>
    </source>
</evidence>
<dbReference type="InterPro" id="IPR011658">
    <property type="entry name" value="PA14_dom"/>
</dbReference>
<dbReference type="SUPFAM" id="SSF53649">
    <property type="entry name" value="Alkaline phosphatase-like"/>
    <property type="match status" value="1"/>
</dbReference>
<dbReference type="Pfam" id="PF07691">
    <property type="entry name" value="PA14"/>
    <property type="match status" value="1"/>
</dbReference>
<dbReference type="PANTHER" id="PTHR10151">
    <property type="entry name" value="ECTONUCLEOTIDE PYROPHOSPHATASE/PHOSPHODIESTERASE"/>
    <property type="match status" value="1"/>
</dbReference>
<name>A0A1G4G5C4_9BACT</name>
<dbReference type="CDD" id="cd00016">
    <property type="entry name" value="ALP_like"/>
    <property type="match status" value="1"/>
</dbReference>
<dbReference type="InterPro" id="IPR037524">
    <property type="entry name" value="PA14/GLEYA"/>
</dbReference>
<evidence type="ECO:0000313" key="2">
    <source>
        <dbReference type="EMBL" id="SCM56405.1"/>
    </source>
</evidence>
<dbReference type="Gene3D" id="3.40.720.10">
    <property type="entry name" value="Alkaline Phosphatase, subunit A"/>
    <property type="match status" value="1"/>
</dbReference>
<accession>A0A1G4G5C4</accession>
<protein>
    <submittedName>
        <fullName evidence="2">Type I phosphodiesterase/nucleotide pyrophosphatase</fullName>
    </submittedName>
</protein>
<dbReference type="Proteomes" id="UP000178485">
    <property type="component" value="Chromosome i"/>
</dbReference>
<dbReference type="Gene3D" id="3.90.182.10">
    <property type="entry name" value="Toxin - Anthrax Protective Antigen,domain 1"/>
    <property type="match status" value="1"/>
</dbReference>
<dbReference type="Pfam" id="PF13287">
    <property type="entry name" value="Fn3_assoc"/>
    <property type="match status" value="1"/>
</dbReference>
<sequence>MKHLLTISTIIAALFLTGCCNKNENTPRAKHVIFLGFDAMSSIGIQRATTPTFNYLIENGAVSLDTRCVRETSSSQNWMSMVTGAPIEMHGVTGNDWERDNYSIEPAARNSIGLFPTMFDVIREQKPDAKMYAYIEWSGETRMYDMTVFDKALYSNKEKGYSADELLQQAFADYLADEPELLFVSIDITDHQGHETGHESQEYFDCISHMDKQVGEFVKKLEERDMLKDAVIIITADHGGIHYGHGGDSMEELQIPVIMYGKGVTKGKFMAHANMIYDNAATVAGLLGVELPRECRGRFMQEAFEPKTDLCYVPVPLIHPFKGVVDKGEKVTITVDTEGAEIYYTLDGTAPTKESIRYTGPFELKESCTIQAIAYKNGNYSLVASNFLYTAVPEGEASIEYKLYKNYNEKKLPDFTKFGKADAVGYLHAFTLNGLPVAETEDHYAVIFSSTLQIDEAGRYKFELASDDGSRLIIDGKEIINNDGSHSRTTKYGVADLTSGSHIIKVEYFEDHGGQSLELRYAPEGKTPRPIFPSELKR</sequence>
<dbReference type="RefSeq" id="WP_071136316.1">
    <property type="nucleotide sequence ID" value="NZ_DUQN01000031.1"/>
</dbReference>
<dbReference type="InterPro" id="IPR017850">
    <property type="entry name" value="Alkaline_phosphatase_core_sf"/>
</dbReference>
<dbReference type="PROSITE" id="PS51820">
    <property type="entry name" value="PA14"/>
    <property type="match status" value="1"/>
</dbReference>
<dbReference type="SUPFAM" id="SSF56988">
    <property type="entry name" value="Anthrax protective antigen"/>
    <property type="match status" value="1"/>
</dbReference>
<dbReference type="STRING" id="1642646.ING2E5A_0864"/>
<feature type="domain" description="PA14" evidence="1">
    <location>
        <begin position="394"/>
        <end position="536"/>
    </location>
</feature>